<dbReference type="PANTHER" id="PTHR42970:SF1">
    <property type="entry name" value="PECTATE LYASE C-RELATED"/>
    <property type="match status" value="1"/>
</dbReference>
<comment type="subcellular location">
    <subcellularLocation>
        <location evidence="2">Secreted</location>
    </subcellularLocation>
</comment>
<keyword evidence="13" id="KW-0624">Polysaccharide degradation</keyword>
<dbReference type="GO" id="GO:0071555">
    <property type="term" value="P:cell wall organization"/>
    <property type="evidence" value="ECO:0007669"/>
    <property type="project" value="UniProtKB-KW"/>
</dbReference>
<dbReference type="Pfam" id="PF18884">
    <property type="entry name" value="TSP3_bac"/>
    <property type="match status" value="8"/>
</dbReference>
<dbReference type="PANTHER" id="PTHR42970">
    <property type="entry name" value="PECTATE LYASE C-RELATED"/>
    <property type="match status" value="1"/>
</dbReference>
<evidence type="ECO:0000256" key="8">
    <source>
        <dbReference type="ARBA" id="ARBA00022837"/>
    </source>
</evidence>
<comment type="similarity">
    <text evidence="3">Belongs to the polysaccharide lyase 1 family.</text>
</comment>
<dbReference type="GO" id="GO:0030570">
    <property type="term" value="F:pectate lyase activity"/>
    <property type="evidence" value="ECO:0007669"/>
    <property type="project" value="UniProtKB-EC"/>
</dbReference>
<dbReference type="InterPro" id="IPR018247">
    <property type="entry name" value="EF_Hand_1_Ca_BS"/>
</dbReference>
<feature type="region of interest" description="Disordered" evidence="15">
    <location>
        <begin position="395"/>
        <end position="418"/>
    </location>
</feature>
<evidence type="ECO:0000256" key="11">
    <source>
        <dbReference type="ARBA" id="ARBA00023277"/>
    </source>
</evidence>
<keyword evidence="11" id="KW-0119">Carbohydrate metabolism</keyword>
<accession>A0A381ZVM9</accession>
<feature type="compositionally biased region" description="Basic and acidic residues" evidence="15">
    <location>
        <begin position="506"/>
        <end position="517"/>
    </location>
</feature>
<evidence type="ECO:0000256" key="4">
    <source>
        <dbReference type="ARBA" id="ARBA00012272"/>
    </source>
</evidence>
<evidence type="ECO:0000313" key="16">
    <source>
        <dbReference type="EMBL" id="SVA93219.1"/>
    </source>
</evidence>
<dbReference type="InterPro" id="IPR052063">
    <property type="entry name" value="Polysaccharide_Lyase_1"/>
</dbReference>
<evidence type="ECO:0000256" key="3">
    <source>
        <dbReference type="ARBA" id="ARBA00010980"/>
    </source>
</evidence>
<name>A0A381ZVM9_9ZZZZ</name>
<keyword evidence="8" id="KW-0106">Calcium</keyword>
<protein>
    <recommendedName>
        <fullName evidence="4">pectate lyase</fullName>
        <ecNumber evidence="4">4.2.2.2</ecNumber>
    </recommendedName>
</protein>
<keyword evidence="10" id="KW-0456">Lyase</keyword>
<feature type="compositionally biased region" description="Acidic residues" evidence="15">
    <location>
        <begin position="496"/>
        <end position="505"/>
    </location>
</feature>
<feature type="region of interest" description="Disordered" evidence="15">
    <location>
        <begin position="593"/>
        <end position="618"/>
    </location>
</feature>
<evidence type="ECO:0000256" key="14">
    <source>
        <dbReference type="ARBA" id="ARBA00025679"/>
    </source>
</evidence>
<comment type="function">
    <text evidence="14">Pectinolytic enzyme consist of four classes of enzymes: pectin lyase, polygalacturonase, pectin methylesterase and rhamnogalacturonase. Among pectinolytic enzymes, pectin lyase is the most important in depolymerization of pectin, since it cleaves internal glycosidic bonds of highly methylated pectins. Favors pectate, the anion, over pectin, the methyl ester.</text>
</comment>
<proteinExistence type="inferred from homology"/>
<evidence type="ECO:0000256" key="6">
    <source>
        <dbReference type="ARBA" id="ARBA00022723"/>
    </source>
</evidence>
<evidence type="ECO:0000256" key="10">
    <source>
        <dbReference type="ARBA" id="ARBA00023239"/>
    </source>
</evidence>
<keyword evidence="12" id="KW-0961">Cell wall biogenesis/degradation</keyword>
<dbReference type="GO" id="GO:0000272">
    <property type="term" value="P:polysaccharide catabolic process"/>
    <property type="evidence" value="ECO:0007669"/>
    <property type="project" value="UniProtKB-KW"/>
</dbReference>
<evidence type="ECO:0000256" key="15">
    <source>
        <dbReference type="SAM" id="MobiDB-lite"/>
    </source>
</evidence>
<sequence>DFNRNFLITFDENFTNLEEYLNGTDPRNNDTDGDGMLDGWEAYYGLQPTDPSDANQDFDGDGFYLVWLENLEVAFHVNRGGFVISIESFTNLQEFLNNTSPNNNDTDDDGMWDGWEVYYGFNPLDAYDSTVDNDEDGFDSNHNGTIEEEEEHNNILEFTADTHPFFADTDSDGMPDGWEWKYGLDPLNPLDAGFDSDNDRLINRHEYNNTAAGSYIEVDNITTTLPGNNDTDADGLLDGEEILDYLTDPTSADTDGDGMPDGWEVKYGLDPLDSIDALQDNDNDGFDADWNNNLTDDETFHNLAEYLNGTDPTNGDTDGDGMPDGWEVYWDLQPLNSSDANDDPDNDSLINIYEFDNSNVEGFDDTVYSADNITGSNPLLKDTDGDYITDGEECVSGEDGYVTDPSNPDSDGDGIPDGWELMYSLDPFDSNDGNQDLDGDGWDFNRNGTIEPWEEFTNYEEYLNGTDPRNNDTDGDGMPDGWEGYYGLDPNSADDKEWDNDSDGYDSDRDGELSPDEKFTNYEEFLADTNPSRADTDGDNCTDGWEIYWNEHKPANETGTLDPLDGIDGSRDYDNDGWEDWNGVWHFFPNWREEEAQTNPWDPDTDGDGMTDGFEADN</sequence>
<dbReference type="EC" id="4.2.2.2" evidence="4"/>
<feature type="region of interest" description="Disordered" evidence="15">
    <location>
        <begin position="462"/>
        <end position="517"/>
    </location>
</feature>
<dbReference type="InterPro" id="IPR059100">
    <property type="entry name" value="TSP3_bac"/>
</dbReference>
<organism evidence="16">
    <name type="scientific">marine metagenome</name>
    <dbReference type="NCBI Taxonomy" id="408172"/>
    <lineage>
        <taxon>unclassified sequences</taxon>
        <taxon>metagenomes</taxon>
        <taxon>ecological metagenomes</taxon>
    </lineage>
</organism>
<dbReference type="PROSITE" id="PS00018">
    <property type="entry name" value="EF_HAND_1"/>
    <property type="match status" value="2"/>
</dbReference>
<evidence type="ECO:0000256" key="12">
    <source>
        <dbReference type="ARBA" id="ARBA00023316"/>
    </source>
</evidence>
<dbReference type="EMBL" id="UINC01022818">
    <property type="protein sequence ID" value="SVA93219.1"/>
    <property type="molecule type" value="Genomic_DNA"/>
</dbReference>
<dbReference type="AlphaFoldDB" id="A0A381ZVM9"/>
<feature type="non-terminal residue" evidence="16">
    <location>
        <position position="1"/>
    </location>
</feature>
<keyword evidence="7" id="KW-0732">Signal</keyword>
<keyword evidence="9" id="KW-0325">Glycoprotein</keyword>
<evidence type="ECO:0000256" key="1">
    <source>
        <dbReference type="ARBA" id="ARBA00000695"/>
    </source>
</evidence>
<evidence type="ECO:0000256" key="9">
    <source>
        <dbReference type="ARBA" id="ARBA00023180"/>
    </source>
</evidence>
<evidence type="ECO:0000256" key="2">
    <source>
        <dbReference type="ARBA" id="ARBA00004613"/>
    </source>
</evidence>
<keyword evidence="6" id="KW-0479">Metal-binding</keyword>
<feature type="compositionally biased region" description="Acidic residues" evidence="15">
    <location>
        <begin position="603"/>
        <end position="618"/>
    </location>
</feature>
<reference evidence="16" key="1">
    <citation type="submission" date="2018-05" db="EMBL/GenBank/DDBJ databases">
        <authorList>
            <person name="Lanie J.A."/>
            <person name="Ng W.-L."/>
            <person name="Kazmierczak K.M."/>
            <person name="Andrzejewski T.M."/>
            <person name="Davidsen T.M."/>
            <person name="Wayne K.J."/>
            <person name="Tettelin H."/>
            <person name="Glass J.I."/>
            <person name="Rusch D."/>
            <person name="Podicherti R."/>
            <person name="Tsui H.-C.T."/>
            <person name="Winkler M.E."/>
        </authorList>
    </citation>
    <scope>NUCLEOTIDE SEQUENCE</scope>
</reference>
<evidence type="ECO:0000256" key="5">
    <source>
        <dbReference type="ARBA" id="ARBA00022525"/>
    </source>
</evidence>
<keyword evidence="5" id="KW-0964">Secreted</keyword>
<gene>
    <name evidence="16" type="ORF">METZ01_LOCUS146073</name>
</gene>
<evidence type="ECO:0000256" key="13">
    <source>
        <dbReference type="ARBA" id="ARBA00023326"/>
    </source>
</evidence>
<dbReference type="GO" id="GO:0046872">
    <property type="term" value="F:metal ion binding"/>
    <property type="evidence" value="ECO:0007669"/>
    <property type="project" value="UniProtKB-KW"/>
</dbReference>
<evidence type="ECO:0000256" key="7">
    <source>
        <dbReference type="ARBA" id="ARBA00022729"/>
    </source>
</evidence>
<comment type="catalytic activity">
    <reaction evidence="1">
        <text>Eliminative cleavage of (1-&gt;4)-alpha-D-galacturonan to give oligosaccharides with 4-deoxy-alpha-D-galact-4-enuronosyl groups at their non-reducing ends.</text>
        <dbReference type="EC" id="4.2.2.2"/>
    </reaction>
</comment>